<evidence type="ECO:0000313" key="2">
    <source>
        <dbReference type="EMBL" id="JAP25194.1"/>
    </source>
</evidence>
<name>A0A0V0HYS0_SOLCH</name>
<proteinExistence type="predicted"/>
<dbReference type="EMBL" id="GEDG01013555">
    <property type="protein sequence ID" value="JAP25194.1"/>
    <property type="molecule type" value="Transcribed_RNA"/>
</dbReference>
<sequence length="72" mass="8365">MSKHNFKFQNHNFKNSHFQVSASKSMAKWELNHLLEGVELHEIWYLHANGQPTSCKSSHSKQFVSPKVSLQN</sequence>
<evidence type="ECO:0000256" key="1">
    <source>
        <dbReference type="SAM" id="MobiDB-lite"/>
    </source>
</evidence>
<reference evidence="2" key="1">
    <citation type="submission" date="2015-12" db="EMBL/GenBank/DDBJ databases">
        <title>Gene expression during late stages of embryo sac development: a critical building block for successful pollen-pistil interactions.</title>
        <authorList>
            <person name="Liu Y."/>
            <person name="Joly V."/>
            <person name="Sabar M."/>
            <person name="Matton D.P."/>
        </authorList>
    </citation>
    <scope>NUCLEOTIDE SEQUENCE</scope>
</reference>
<organism evidence="2">
    <name type="scientific">Solanum chacoense</name>
    <name type="common">Chaco potato</name>
    <dbReference type="NCBI Taxonomy" id="4108"/>
    <lineage>
        <taxon>Eukaryota</taxon>
        <taxon>Viridiplantae</taxon>
        <taxon>Streptophyta</taxon>
        <taxon>Embryophyta</taxon>
        <taxon>Tracheophyta</taxon>
        <taxon>Spermatophyta</taxon>
        <taxon>Magnoliopsida</taxon>
        <taxon>eudicotyledons</taxon>
        <taxon>Gunneridae</taxon>
        <taxon>Pentapetalae</taxon>
        <taxon>asterids</taxon>
        <taxon>lamiids</taxon>
        <taxon>Solanales</taxon>
        <taxon>Solanaceae</taxon>
        <taxon>Solanoideae</taxon>
        <taxon>Solaneae</taxon>
        <taxon>Solanum</taxon>
    </lineage>
</organism>
<feature type="region of interest" description="Disordered" evidence="1">
    <location>
        <begin position="51"/>
        <end position="72"/>
    </location>
</feature>
<dbReference type="AlphaFoldDB" id="A0A0V0HYS0"/>
<accession>A0A0V0HYS0</accession>
<protein>
    <submittedName>
        <fullName evidence="2">Putative ovule protein</fullName>
    </submittedName>
</protein>